<feature type="domain" description="DUF6473" evidence="1">
    <location>
        <begin position="1"/>
        <end position="272"/>
    </location>
</feature>
<proteinExistence type="predicted"/>
<evidence type="ECO:0000313" key="3">
    <source>
        <dbReference type="Proteomes" id="UP001227126"/>
    </source>
</evidence>
<dbReference type="EMBL" id="JASNJE010000003">
    <property type="protein sequence ID" value="MDK3072110.1"/>
    <property type="molecule type" value="Genomic_DNA"/>
</dbReference>
<reference evidence="2 3" key="1">
    <citation type="submission" date="2023-05" db="EMBL/GenBank/DDBJ databases">
        <title>Sedimentitalea sp. nov. JM2-8.</title>
        <authorList>
            <person name="Huang J."/>
        </authorList>
    </citation>
    <scope>NUCLEOTIDE SEQUENCE [LARGE SCALE GENOMIC DNA]</scope>
    <source>
        <strain evidence="2 3">JM2-8</strain>
    </source>
</reference>
<protein>
    <submittedName>
        <fullName evidence="2">DUF6473 family protein</fullName>
    </submittedName>
</protein>
<keyword evidence="3" id="KW-1185">Reference proteome</keyword>
<evidence type="ECO:0000313" key="2">
    <source>
        <dbReference type="EMBL" id="MDK3072110.1"/>
    </source>
</evidence>
<dbReference type="InterPro" id="IPR045524">
    <property type="entry name" value="DUF6473"/>
</dbReference>
<organism evidence="2 3">
    <name type="scientific">Sedimentitalea xiamensis</name>
    <dbReference type="NCBI Taxonomy" id="3050037"/>
    <lineage>
        <taxon>Bacteria</taxon>
        <taxon>Pseudomonadati</taxon>
        <taxon>Pseudomonadota</taxon>
        <taxon>Alphaproteobacteria</taxon>
        <taxon>Rhodobacterales</taxon>
        <taxon>Paracoccaceae</taxon>
        <taxon>Sedimentitalea</taxon>
    </lineage>
</organism>
<dbReference type="Pfam" id="PF20078">
    <property type="entry name" value="DUF6473"/>
    <property type="match status" value="1"/>
</dbReference>
<gene>
    <name evidence="2" type="ORF">QO034_03220</name>
</gene>
<dbReference type="RefSeq" id="WP_284484065.1">
    <property type="nucleotide sequence ID" value="NZ_JASNJE010000003.1"/>
</dbReference>
<sequence length="274" mass="30100">MSFEVPGAHALDDTPCRYGASKLLVRGPSRDLEQPYLSFLGGSETYGKFVEKPFAALTEAAMDIACVNLGCVNAGVDAFVNDPDLLEIAGSARFTVIQVMGAQNLTNRYYRVHPRRNDRFLEASTLLKKIYSDVDFTEFHFNRHLLSTLHGISPERFRVVREDLQDAWVARMRILLGKLGPRTALLWLRHEGHDAAEALDTVGAPCLVTRAMLDELRGETACIVEIPVRTAGRAGELAGMQFGPLQAPAAEQTIGPETHSRIAAMLANELPALL</sequence>
<evidence type="ECO:0000259" key="1">
    <source>
        <dbReference type="Pfam" id="PF20078"/>
    </source>
</evidence>
<accession>A0ABT7FAV6</accession>
<comment type="caution">
    <text evidence="2">The sequence shown here is derived from an EMBL/GenBank/DDBJ whole genome shotgun (WGS) entry which is preliminary data.</text>
</comment>
<name>A0ABT7FAV6_9RHOB</name>
<dbReference type="Proteomes" id="UP001227126">
    <property type="component" value="Unassembled WGS sequence"/>
</dbReference>